<dbReference type="NCBIfam" id="NF004363">
    <property type="entry name" value="PRK05738.2-4"/>
    <property type="match status" value="1"/>
</dbReference>
<comment type="similarity">
    <text evidence="1 6">Belongs to the universal ribosomal protein uL23 family.</text>
</comment>
<keyword evidence="2 6" id="KW-0699">rRNA-binding</keyword>
<dbReference type="Proteomes" id="UP000199577">
    <property type="component" value="Unassembled WGS sequence"/>
</dbReference>
<dbReference type="HAMAP" id="MF_01369_B">
    <property type="entry name" value="Ribosomal_uL23_B"/>
    <property type="match status" value="1"/>
</dbReference>
<keyword evidence="4 6" id="KW-0689">Ribosomal protein</keyword>
<comment type="function">
    <text evidence="6">One of the early assembly proteins it binds 23S rRNA. One of the proteins that surrounds the polypeptide exit tunnel on the outside of the ribosome. Forms the main docking site for trigger factor binding to the ribosome.</text>
</comment>
<dbReference type="GO" id="GO:0005840">
    <property type="term" value="C:ribosome"/>
    <property type="evidence" value="ECO:0007669"/>
    <property type="project" value="UniProtKB-KW"/>
</dbReference>
<dbReference type="InterPro" id="IPR013025">
    <property type="entry name" value="Ribosomal_uL23-like"/>
</dbReference>
<evidence type="ECO:0000256" key="3">
    <source>
        <dbReference type="ARBA" id="ARBA00022884"/>
    </source>
</evidence>
<keyword evidence="5 6" id="KW-0687">Ribonucleoprotein</keyword>
<dbReference type="InterPro" id="IPR012677">
    <property type="entry name" value="Nucleotide-bd_a/b_plait_sf"/>
</dbReference>
<protein>
    <recommendedName>
        <fullName evidence="6">Large ribosomal subunit protein uL23</fullName>
    </recommendedName>
</protein>
<dbReference type="Pfam" id="PF00276">
    <property type="entry name" value="Ribosomal_L23"/>
    <property type="match status" value="1"/>
</dbReference>
<evidence type="ECO:0000256" key="2">
    <source>
        <dbReference type="ARBA" id="ARBA00022730"/>
    </source>
</evidence>
<dbReference type="FunFam" id="3.30.70.330:FF:000001">
    <property type="entry name" value="50S ribosomal protein L23"/>
    <property type="match status" value="1"/>
</dbReference>
<dbReference type="STRING" id="623281.SAMN05421747_11159"/>
<dbReference type="SUPFAM" id="SSF54189">
    <property type="entry name" value="Ribosomal proteins S24e, L23 and L15e"/>
    <property type="match status" value="1"/>
</dbReference>
<organism evidence="7 8">
    <name type="scientific">Parapedobacter composti</name>
    <dbReference type="NCBI Taxonomy" id="623281"/>
    <lineage>
        <taxon>Bacteria</taxon>
        <taxon>Pseudomonadati</taxon>
        <taxon>Bacteroidota</taxon>
        <taxon>Sphingobacteriia</taxon>
        <taxon>Sphingobacteriales</taxon>
        <taxon>Sphingobacteriaceae</taxon>
        <taxon>Parapedobacter</taxon>
    </lineage>
</organism>
<proteinExistence type="inferred from homology"/>
<dbReference type="GO" id="GO:0003735">
    <property type="term" value="F:structural constituent of ribosome"/>
    <property type="evidence" value="ECO:0007669"/>
    <property type="project" value="InterPro"/>
</dbReference>
<dbReference type="EMBL" id="FOLL01000011">
    <property type="protein sequence ID" value="SFC44565.1"/>
    <property type="molecule type" value="Genomic_DNA"/>
</dbReference>
<dbReference type="AlphaFoldDB" id="A0A1I1J858"/>
<evidence type="ECO:0000256" key="5">
    <source>
        <dbReference type="ARBA" id="ARBA00023274"/>
    </source>
</evidence>
<dbReference type="Gene3D" id="3.30.70.330">
    <property type="match status" value="1"/>
</dbReference>
<reference evidence="8" key="1">
    <citation type="submission" date="2016-10" db="EMBL/GenBank/DDBJ databases">
        <authorList>
            <person name="Varghese N."/>
            <person name="Submissions S."/>
        </authorList>
    </citation>
    <scope>NUCLEOTIDE SEQUENCE [LARGE SCALE GENOMIC DNA]</scope>
    <source>
        <strain evidence="8">DSM 22900</strain>
    </source>
</reference>
<evidence type="ECO:0000256" key="1">
    <source>
        <dbReference type="ARBA" id="ARBA00006700"/>
    </source>
</evidence>
<dbReference type="PANTHER" id="PTHR11620">
    <property type="entry name" value="60S RIBOSOMAL PROTEIN L23A"/>
    <property type="match status" value="1"/>
</dbReference>
<dbReference type="GO" id="GO:0006412">
    <property type="term" value="P:translation"/>
    <property type="evidence" value="ECO:0007669"/>
    <property type="project" value="UniProtKB-UniRule"/>
</dbReference>
<comment type="subunit">
    <text evidence="6">Part of the 50S ribosomal subunit. Contacts protein L29, and trigger factor when it is bound to the ribosome.</text>
</comment>
<evidence type="ECO:0000256" key="4">
    <source>
        <dbReference type="ARBA" id="ARBA00022980"/>
    </source>
</evidence>
<keyword evidence="3 6" id="KW-0694">RNA-binding</keyword>
<evidence type="ECO:0000313" key="7">
    <source>
        <dbReference type="EMBL" id="SFC44565.1"/>
    </source>
</evidence>
<name>A0A1I1J858_9SPHI</name>
<dbReference type="GO" id="GO:0019843">
    <property type="term" value="F:rRNA binding"/>
    <property type="evidence" value="ECO:0007669"/>
    <property type="project" value="UniProtKB-UniRule"/>
</dbReference>
<sequence length="100" mass="11169">MPSNMEIIKKPVLTEKASLLTEKLNRYAFKVDPKANKIQIKQAIEQMFGVTVVAVNTMVVAGKAKNRYTKAGFVSGRTPKYKKAIITIKDGETIDFYSTI</sequence>
<accession>A0A1I1J858</accession>
<evidence type="ECO:0000256" key="6">
    <source>
        <dbReference type="HAMAP-Rule" id="MF_01369"/>
    </source>
</evidence>
<dbReference type="GO" id="GO:1990904">
    <property type="term" value="C:ribonucleoprotein complex"/>
    <property type="evidence" value="ECO:0007669"/>
    <property type="project" value="UniProtKB-KW"/>
</dbReference>
<evidence type="ECO:0000313" key="8">
    <source>
        <dbReference type="Proteomes" id="UP000199577"/>
    </source>
</evidence>
<keyword evidence="8" id="KW-1185">Reference proteome</keyword>
<dbReference type="InterPro" id="IPR012678">
    <property type="entry name" value="Ribosomal_uL23/eL15/eS24_sf"/>
</dbReference>
<gene>
    <name evidence="6" type="primary">rplW</name>
    <name evidence="7" type="ORF">SAMN05421747_11159</name>
</gene>